<name>A0A014N9H1_9GAMM</name>
<dbReference type="EMBL" id="JFHN01000037">
    <property type="protein sequence ID" value="EXU76053.1"/>
    <property type="molecule type" value="Genomic_DNA"/>
</dbReference>
<comment type="caution">
    <text evidence="7">The sequence shown here is derived from an EMBL/GenBank/DDBJ whole genome shotgun (WGS) entry which is preliminary data.</text>
</comment>
<protein>
    <submittedName>
        <fullName evidence="7">Membrane protein</fullName>
    </submittedName>
</protein>
<keyword evidence="3" id="KW-0574">Periplasm</keyword>
<accession>A0A014N9H1</accession>
<dbReference type="Pfam" id="PF07338">
    <property type="entry name" value="YdgH_BhsA-like"/>
    <property type="match status" value="1"/>
</dbReference>
<evidence type="ECO:0000259" key="6">
    <source>
        <dbReference type="Pfam" id="PF07338"/>
    </source>
</evidence>
<dbReference type="GO" id="GO:0042597">
    <property type="term" value="C:periplasmic space"/>
    <property type="evidence" value="ECO:0007669"/>
    <property type="project" value="UniProtKB-SubCell"/>
</dbReference>
<feature type="domain" description="YdgH/BhsA/McbA-like" evidence="6">
    <location>
        <begin position="34"/>
        <end position="84"/>
    </location>
</feature>
<dbReference type="STRING" id="69222.BG55_07420"/>
<comment type="similarity">
    <text evidence="4">Belongs to the BhsA/McbA family.</text>
</comment>
<dbReference type="AlphaFoldDB" id="A0A014N9H1"/>
<dbReference type="PANTHER" id="PTHR34156:SF1">
    <property type="entry name" value="PERIPLASMIC PROTEIN"/>
    <property type="match status" value="1"/>
</dbReference>
<dbReference type="OrthoDB" id="6540461at2"/>
<dbReference type="Proteomes" id="UP000019918">
    <property type="component" value="Unassembled WGS sequence"/>
</dbReference>
<dbReference type="PATRIC" id="fig|69222.5.peg.1521"/>
<keyword evidence="2 5" id="KW-0732">Signal</keyword>
<dbReference type="InterPro" id="IPR051096">
    <property type="entry name" value="BhsA/McbA_stress_biofilm_assoc"/>
</dbReference>
<comment type="subcellular location">
    <subcellularLocation>
        <location evidence="1">Periplasm</location>
    </subcellularLocation>
</comment>
<dbReference type="InterPro" id="IPR010854">
    <property type="entry name" value="YdgH/BhsA/McbA-like_dom"/>
</dbReference>
<dbReference type="RefSeq" id="WP_034935914.1">
    <property type="nucleotide sequence ID" value="NZ_JFHN01000037.1"/>
</dbReference>
<evidence type="ECO:0000313" key="8">
    <source>
        <dbReference type="Proteomes" id="UP000019918"/>
    </source>
</evidence>
<evidence type="ECO:0000256" key="5">
    <source>
        <dbReference type="SAM" id="SignalP"/>
    </source>
</evidence>
<dbReference type="InterPro" id="IPR025543">
    <property type="entry name" value="Dodecin-like"/>
</dbReference>
<dbReference type="PANTHER" id="PTHR34156">
    <property type="entry name" value="OUTER MEMBRANE PROTEIN-RELATED-RELATED"/>
    <property type="match status" value="1"/>
</dbReference>
<feature type="signal peptide" evidence="5">
    <location>
        <begin position="1"/>
        <end position="22"/>
    </location>
</feature>
<dbReference type="SUPFAM" id="SSF159871">
    <property type="entry name" value="YdgH-like"/>
    <property type="match status" value="1"/>
</dbReference>
<proteinExistence type="inferred from homology"/>
<dbReference type="InterPro" id="IPR036275">
    <property type="entry name" value="YdgH-like_sf"/>
</dbReference>
<gene>
    <name evidence="7" type="ORF">BG55_07420</name>
</gene>
<reference evidence="7 8" key="1">
    <citation type="submission" date="2014-02" db="EMBL/GenBank/DDBJ databases">
        <title>Draft genome of Erwinia mallotivora strain BT-MARDI, a papaya dieback pathogen.</title>
        <authorList>
            <person name="Redzuan R."/>
            <person name="Abu Bakar N."/>
            <person name="Badrun R."/>
            <person name="Mohd Raih M.F."/>
            <person name="Rozano L."/>
            <person name="Mat Amin N."/>
        </authorList>
    </citation>
    <scope>NUCLEOTIDE SEQUENCE [LARGE SCALE GENOMIC DNA]</scope>
    <source>
        <strain evidence="7 8">BT-MARDI</strain>
    </source>
</reference>
<evidence type="ECO:0000313" key="7">
    <source>
        <dbReference type="EMBL" id="EXU76053.1"/>
    </source>
</evidence>
<organism evidence="7 8">
    <name type="scientific">Erwinia mallotivora</name>
    <dbReference type="NCBI Taxonomy" id="69222"/>
    <lineage>
        <taxon>Bacteria</taxon>
        <taxon>Pseudomonadati</taxon>
        <taxon>Pseudomonadota</taxon>
        <taxon>Gammaproteobacteria</taxon>
        <taxon>Enterobacterales</taxon>
        <taxon>Erwiniaceae</taxon>
        <taxon>Erwinia</taxon>
    </lineage>
</organism>
<evidence type="ECO:0000256" key="1">
    <source>
        <dbReference type="ARBA" id="ARBA00004418"/>
    </source>
</evidence>
<keyword evidence="8" id="KW-1185">Reference proteome</keyword>
<sequence length="84" mass="8617">MKNIKMSLIAVALTSLSFGGYAAELVNSDPSAQQQAGVISATGNNLSALEASLSAKADAQGAKAFRITSTTGNNRMHATAVIYQ</sequence>
<evidence type="ECO:0000256" key="2">
    <source>
        <dbReference type="ARBA" id="ARBA00022729"/>
    </source>
</evidence>
<evidence type="ECO:0000256" key="4">
    <source>
        <dbReference type="ARBA" id="ARBA00038138"/>
    </source>
</evidence>
<feature type="chain" id="PRO_5001474325" evidence="5">
    <location>
        <begin position="23"/>
        <end position="84"/>
    </location>
</feature>
<dbReference type="NCBIfam" id="NF047859">
    <property type="entry name" value="StressCuResBhsA"/>
    <property type="match status" value="1"/>
</dbReference>
<dbReference type="Gene3D" id="3.30.1660.10">
    <property type="entry name" value="Flavin-binding protein dodecin"/>
    <property type="match status" value="1"/>
</dbReference>
<evidence type="ECO:0000256" key="3">
    <source>
        <dbReference type="ARBA" id="ARBA00022764"/>
    </source>
</evidence>